<dbReference type="InterPro" id="IPR036597">
    <property type="entry name" value="Fido-like_dom_sf"/>
</dbReference>
<proteinExistence type="predicted"/>
<dbReference type="PROSITE" id="PS51459">
    <property type="entry name" value="FIDO"/>
    <property type="match status" value="1"/>
</dbReference>
<dbReference type="PANTHER" id="PTHR13504">
    <property type="entry name" value="FIDO DOMAIN-CONTAINING PROTEIN DDB_G0283145"/>
    <property type="match status" value="1"/>
</dbReference>
<dbReference type="Gene3D" id="1.10.3290.10">
    <property type="entry name" value="Fido-like domain"/>
    <property type="match status" value="1"/>
</dbReference>
<feature type="domain" description="Fido" evidence="5">
    <location>
        <begin position="127"/>
        <end position="287"/>
    </location>
</feature>
<feature type="active site" evidence="1">
    <location>
        <position position="218"/>
    </location>
</feature>
<comment type="caution">
    <text evidence="6">The sequence shown here is derived from an EMBL/GenBank/DDBJ whole genome shotgun (WGS) entry which is preliminary data.</text>
</comment>
<dbReference type="PANTHER" id="PTHR13504:SF38">
    <property type="entry name" value="FIDO DOMAIN-CONTAINING PROTEIN"/>
    <property type="match status" value="1"/>
</dbReference>
<accession>A0A080M8B1</accession>
<sequence>MHDKILLKDCSDISRRMDTDRFGPFVFQPGCTLSAVDLALQRVEDAHARFVASLLSQVVNRLEQEVMVSSVFGTNTIEGGTLTEEETASALILDLRQVQAVEQQRALNIKAAYDLSQAAAKTPGWSLTTEFIVDLHRLITADIPHEDNRPGLIRDNPKTRFTYVGDAAHGGRYKPPQYGKDIERLLSALIAWHGELEAAGVPALIRAPLVHLYYEQIHPFWDGNGRVGRVIEATLLQAAGYRYAPFALARYYLQNIDAYFTLFNTCRKAAEKGRDAPNQAFVDFHLEGMRQTINTLHDRVNRLVSMLLYESKIRRALDDKQINARQYTILSILLDRGRPLPLDEVRHAPWYTSLYLKLNDKTRQRDLHRLRELELAFLDTENALWPGFVVPRNIKPPGKPEQERVSLGGVPSGS</sequence>
<dbReference type="Pfam" id="PF02661">
    <property type="entry name" value="Fic"/>
    <property type="match status" value="1"/>
</dbReference>
<dbReference type="AlphaFoldDB" id="A0A080M8B1"/>
<dbReference type="GO" id="GO:0005524">
    <property type="term" value="F:ATP binding"/>
    <property type="evidence" value="ECO:0007669"/>
    <property type="project" value="UniProtKB-KW"/>
</dbReference>
<evidence type="ECO:0000256" key="1">
    <source>
        <dbReference type="PIRSR" id="PIRSR640198-1"/>
    </source>
</evidence>
<reference evidence="6 7" key="1">
    <citation type="submission" date="2014-02" db="EMBL/GenBank/DDBJ databases">
        <title>Expanding our view of genomic diversity in Candidatus Accumulibacter clades.</title>
        <authorList>
            <person name="Skennerton C.T."/>
            <person name="Barr J.J."/>
            <person name="Slater F.R."/>
            <person name="Bond P.L."/>
            <person name="Tyson G.W."/>
        </authorList>
    </citation>
    <scope>NUCLEOTIDE SEQUENCE [LARGE SCALE GENOMIC DNA]</scope>
    <source>
        <strain evidence="7">BA-91</strain>
    </source>
</reference>
<evidence type="ECO:0000256" key="4">
    <source>
        <dbReference type="SAM" id="MobiDB-lite"/>
    </source>
</evidence>
<keyword evidence="2" id="KW-0547">Nucleotide-binding</keyword>
<evidence type="ECO:0000256" key="2">
    <source>
        <dbReference type="PIRSR" id="PIRSR640198-2"/>
    </source>
</evidence>
<dbReference type="SUPFAM" id="SSF140931">
    <property type="entry name" value="Fic-like"/>
    <property type="match status" value="1"/>
</dbReference>
<evidence type="ECO:0000259" key="5">
    <source>
        <dbReference type="PROSITE" id="PS51459"/>
    </source>
</evidence>
<feature type="region of interest" description="Disordered" evidence="4">
    <location>
        <begin position="395"/>
        <end position="414"/>
    </location>
</feature>
<name>A0A080M8B1_9PROT</name>
<protein>
    <submittedName>
        <fullName evidence="6">Fic/DOC family protein</fullName>
    </submittedName>
</protein>
<dbReference type="EMBL" id="JDVG02000231">
    <property type="protein sequence ID" value="KFB73374.1"/>
    <property type="molecule type" value="Genomic_DNA"/>
</dbReference>
<keyword evidence="2" id="KW-0067">ATP-binding</keyword>
<gene>
    <name evidence="6" type="ORF">AW09_001355</name>
</gene>
<evidence type="ECO:0000313" key="6">
    <source>
        <dbReference type="EMBL" id="KFB73374.1"/>
    </source>
</evidence>
<feature type="site" description="Important for autoinhibition of adenylyltransferase activity" evidence="3">
    <location>
        <position position="78"/>
    </location>
</feature>
<dbReference type="InterPro" id="IPR003812">
    <property type="entry name" value="Fido"/>
</dbReference>
<evidence type="ECO:0000256" key="3">
    <source>
        <dbReference type="PIRSR" id="PIRSR640198-3"/>
    </source>
</evidence>
<organism evidence="6 7">
    <name type="scientific">Candidatus Accumulibacter phosphatis</name>
    <dbReference type="NCBI Taxonomy" id="327160"/>
    <lineage>
        <taxon>Bacteria</taxon>
        <taxon>Pseudomonadati</taxon>
        <taxon>Pseudomonadota</taxon>
        <taxon>Betaproteobacteria</taxon>
        <taxon>Candidatus Accumulibacter</taxon>
    </lineage>
</organism>
<feature type="binding site" evidence="2">
    <location>
        <begin position="222"/>
        <end position="229"/>
    </location>
    <ligand>
        <name>ATP</name>
        <dbReference type="ChEBI" id="CHEBI:30616"/>
    </ligand>
</feature>
<evidence type="ECO:0000313" key="7">
    <source>
        <dbReference type="Proteomes" id="UP000020077"/>
    </source>
</evidence>
<dbReference type="InterPro" id="IPR040198">
    <property type="entry name" value="Fido_containing"/>
</dbReference>
<dbReference type="Proteomes" id="UP000020077">
    <property type="component" value="Unassembled WGS sequence"/>
</dbReference>